<comment type="caution">
    <text evidence="1">The sequence shown here is derived from an EMBL/GenBank/DDBJ whole genome shotgun (WGS) entry which is preliminary data.</text>
</comment>
<name>A0ABV0EE24_9BURK</name>
<reference evidence="1 2" key="1">
    <citation type="submission" date="2024-02" db="EMBL/GenBank/DDBJ databases">
        <title>New thermophilic sulfur-oxidizing bacteria from a hot springs of the Uzon caldera (Kamchatka, Russia).</title>
        <authorList>
            <person name="Dukat A.M."/>
            <person name="Elcheninov A.G."/>
            <person name="Frolov E.N."/>
        </authorList>
    </citation>
    <scope>NUCLEOTIDE SEQUENCE [LARGE SCALE GENOMIC DNA]</scope>
    <source>
        <strain evidence="1 2">AK1</strain>
    </source>
</reference>
<sequence>MSFPFFPAYAPNLGGPSAEERLFMARLLALNAVLEGARAGVSAHSLAREAQNVDALLERYFIALLAPASHTPLA</sequence>
<organism evidence="1 2">
    <name type="scientific">Thiobacter aerophilum</name>
    <dbReference type="NCBI Taxonomy" id="3121275"/>
    <lineage>
        <taxon>Bacteria</taxon>
        <taxon>Pseudomonadati</taxon>
        <taxon>Pseudomonadota</taxon>
        <taxon>Betaproteobacteria</taxon>
        <taxon>Burkholderiales</taxon>
        <taxon>Thiobacteraceae</taxon>
        <taxon>Thiobacter</taxon>
    </lineage>
</organism>
<keyword evidence="2" id="KW-1185">Reference proteome</keyword>
<accession>A0ABV0EE24</accession>
<evidence type="ECO:0008006" key="3">
    <source>
        <dbReference type="Google" id="ProtNLM"/>
    </source>
</evidence>
<evidence type="ECO:0000313" key="2">
    <source>
        <dbReference type="Proteomes" id="UP001482231"/>
    </source>
</evidence>
<protein>
    <recommendedName>
        <fullName evidence="3">TetR family transcriptional regulator</fullName>
    </recommendedName>
</protein>
<evidence type="ECO:0000313" key="1">
    <source>
        <dbReference type="EMBL" id="MEO1765639.1"/>
    </source>
</evidence>
<dbReference type="Proteomes" id="UP001482231">
    <property type="component" value="Unassembled WGS sequence"/>
</dbReference>
<gene>
    <name evidence="1" type="ORF">V6E02_00165</name>
</gene>
<proteinExistence type="predicted"/>
<dbReference type="EMBL" id="JBAJEX010000001">
    <property type="protein sequence ID" value="MEO1765639.1"/>
    <property type="molecule type" value="Genomic_DNA"/>
</dbReference>